<organism evidence="1 2">
    <name type="scientific">Metabacillus sediminilitoris</name>
    <dbReference type="NCBI Taxonomy" id="2567941"/>
    <lineage>
        <taxon>Bacteria</taxon>
        <taxon>Bacillati</taxon>
        <taxon>Bacillota</taxon>
        <taxon>Bacilli</taxon>
        <taxon>Bacillales</taxon>
        <taxon>Bacillaceae</taxon>
        <taxon>Metabacillus</taxon>
    </lineage>
</organism>
<accession>A0A4S4BUA0</accession>
<gene>
    <name evidence="1" type="ORF">E6W99_15890</name>
</gene>
<dbReference type="OrthoDB" id="1681794at2"/>
<keyword evidence="2" id="KW-1185">Reference proteome</keyword>
<dbReference type="EMBL" id="SSNT01000011">
    <property type="protein sequence ID" value="THF78643.1"/>
    <property type="molecule type" value="Genomic_DNA"/>
</dbReference>
<comment type="caution">
    <text evidence="1">The sequence shown here is derived from an EMBL/GenBank/DDBJ whole genome shotgun (WGS) entry which is preliminary data.</text>
</comment>
<sequence length="161" mass="18323">MTSKTEAILWSIALPGFAQLINKKLVKGIIFITLEFLINVNSHFNSAIMASFLGDIDTALRVTNFQWLMFYPCVYMFAMWDAFKDADGKSDPLSFLPFVFGAYFVTVGIMYSPVFKINGVLFGPIWLPMMSLVPGILLGFLIWFMIHLVKMNKKRRIKSSS</sequence>
<reference evidence="1 2" key="1">
    <citation type="submission" date="2019-04" db="EMBL/GenBank/DDBJ databases">
        <title>Bacillus sediminilitoris sp. nov., isolated from a tidal flat sediment on the East China Sea.</title>
        <authorList>
            <person name="Wei Y."/>
            <person name="Mao H."/>
            <person name="Fang J."/>
        </authorList>
    </citation>
    <scope>NUCLEOTIDE SEQUENCE [LARGE SCALE GENOMIC DNA]</scope>
    <source>
        <strain evidence="1 2">DSL-17</strain>
    </source>
</reference>
<name>A0A4S4BUA0_9BACI</name>
<protein>
    <submittedName>
        <fullName evidence="1">Uncharacterized protein</fullName>
    </submittedName>
</protein>
<dbReference type="AlphaFoldDB" id="A0A4S4BUA0"/>
<evidence type="ECO:0000313" key="2">
    <source>
        <dbReference type="Proteomes" id="UP000310334"/>
    </source>
</evidence>
<dbReference type="RefSeq" id="WP_136355571.1">
    <property type="nucleotide sequence ID" value="NZ_CP046266.1"/>
</dbReference>
<evidence type="ECO:0000313" key="1">
    <source>
        <dbReference type="EMBL" id="THF78643.1"/>
    </source>
</evidence>
<dbReference type="Proteomes" id="UP000310334">
    <property type="component" value="Unassembled WGS sequence"/>
</dbReference>
<proteinExistence type="predicted"/>